<dbReference type="GO" id="GO:0008076">
    <property type="term" value="C:voltage-gated potassium channel complex"/>
    <property type="evidence" value="ECO:0007669"/>
    <property type="project" value="TreeGrafter"/>
</dbReference>
<evidence type="ECO:0000256" key="3">
    <source>
        <dbReference type="ARBA" id="ARBA00022989"/>
    </source>
</evidence>
<dbReference type="PANTHER" id="PTHR47735">
    <property type="entry name" value="POTASSIUM VOLTAGE-GATED CHANNEL SUBFAMILY KQT MEMBER 4"/>
    <property type="match status" value="1"/>
</dbReference>
<feature type="domain" description="Potassium channel" evidence="7">
    <location>
        <begin position="234"/>
        <end position="306"/>
    </location>
</feature>
<organism evidence="8">
    <name type="scientific">Schistocephalus solidus</name>
    <name type="common">Tapeworm</name>
    <dbReference type="NCBI Taxonomy" id="70667"/>
    <lineage>
        <taxon>Eukaryota</taxon>
        <taxon>Metazoa</taxon>
        <taxon>Spiralia</taxon>
        <taxon>Lophotrochozoa</taxon>
        <taxon>Platyhelminthes</taxon>
        <taxon>Cestoda</taxon>
        <taxon>Eucestoda</taxon>
        <taxon>Diphyllobothriidea</taxon>
        <taxon>Diphyllobothriidae</taxon>
        <taxon>Schistocephalus</taxon>
    </lineage>
</organism>
<feature type="transmembrane region" description="Helical" evidence="5">
    <location>
        <begin position="20"/>
        <end position="37"/>
    </location>
</feature>
<dbReference type="WBParaSite" id="SSLN_0000811201-mRNA-1">
    <property type="protein sequence ID" value="SSLN_0000811201-mRNA-1"/>
    <property type="gene ID" value="SSLN_0000811201"/>
</dbReference>
<feature type="transmembrane region" description="Helical" evidence="5">
    <location>
        <begin position="183"/>
        <end position="204"/>
    </location>
</feature>
<dbReference type="Gene3D" id="6.10.140.1910">
    <property type="match status" value="1"/>
</dbReference>
<feature type="transmembrane region" description="Helical" evidence="5">
    <location>
        <begin position="257"/>
        <end position="273"/>
    </location>
</feature>
<keyword evidence="3 5" id="KW-1133">Transmembrane helix</keyword>
<dbReference type="InterPro" id="IPR005821">
    <property type="entry name" value="Ion_trans_dom"/>
</dbReference>
<feature type="domain" description="Ion transport" evidence="6">
    <location>
        <begin position="113"/>
        <end position="230"/>
    </location>
</feature>
<feature type="transmembrane region" description="Helical" evidence="5">
    <location>
        <begin position="219"/>
        <end position="245"/>
    </location>
</feature>
<evidence type="ECO:0000259" key="6">
    <source>
        <dbReference type="Pfam" id="PF00520"/>
    </source>
</evidence>
<keyword evidence="2 5" id="KW-0812">Transmembrane</keyword>
<protein>
    <submittedName>
        <fullName evidence="8">Ion_trans domain-containing protein</fullName>
    </submittedName>
</protein>
<dbReference type="PRINTS" id="PR01459">
    <property type="entry name" value="KCNQCHANNEL"/>
</dbReference>
<dbReference type="SUPFAM" id="SSF81324">
    <property type="entry name" value="Voltage-gated potassium channels"/>
    <property type="match status" value="2"/>
</dbReference>
<dbReference type="FunFam" id="1.10.287.70:FF:000355">
    <property type="entry name" value="Potassium voltage-gated channel, KQT-like subfamily, member 1.2"/>
    <property type="match status" value="1"/>
</dbReference>
<evidence type="ECO:0000313" key="8">
    <source>
        <dbReference type="WBParaSite" id="SSLN_0000811201-mRNA-1"/>
    </source>
</evidence>
<dbReference type="PANTHER" id="PTHR47735:SF9">
    <property type="entry name" value="POTASSIUM VOLTAGE-GATED CHANNEL SUBFAMILY KQT MEMBER 4-LIKE ISOFORM X1"/>
    <property type="match status" value="1"/>
</dbReference>
<sequence>LITSVLSTVQYVMEPASNALIYMELVLLIWFFVEYVVRIWSSGCRSRYQGWRGRLRFARRPFCIVGKIDDFTNSRPLNTIHFTVGNNWQNIRKLGCNLPTNTALSKYYSINFPHYRQSSFAADVILIVSSVVVLAGDNDNNVFAASALRGLRFFQILRMIRVDRRAGSFKLLAAVVWAHRQELLTTMYIGFLGLIFSSFLIYLVEKKQNQNISSYADALWWGVELLTTMYIGFLGLIFSSFLIYLVEKKQNQNISSYADALWWGVITLCTVGYGDTVPQTWIGKVIAACCAVAGISFFALPASILGSGFALKVQQQQRQKHLIRRRIPAATLIQCLWRCYAADKRSTSKATWSMYRKVPSTSTK</sequence>
<dbReference type="Pfam" id="PF07885">
    <property type="entry name" value="Ion_trans_2"/>
    <property type="match status" value="1"/>
</dbReference>
<proteinExistence type="predicted"/>
<dbReference type="GO" id="GO:0005249">
    <property type="term" value="F:voltage-gated potassium channel activity"/>
    <property type="evidence" value="ECO:0007669"/>
    <property type="project" value="InterPro"/>
</dbReference>
<dbReference type="Pfam" id="PF00520">
    <property type="entry name" value="Ion_trans"/>
    <property type="match status" value="1"/>
</dbReference>
<evidence type="ECO:0000259" key="7">
    <source>
        <dbReference type="Pfam" id="PF07885"/>
    </source>
</evidence>
<reference evidence="8" key="1">
    <citation type="submission" date="2016-06" db="UniProtKB">
        <authorList>
            <consortium name="WormBaseParasite"/>
        </authorList>
    </citation>
    <scope>IDENTIFICATION</scope>
</reference>
<evidence type="ECO:0000256" key="5">
    <source>
        <dbReference type="SAM" id="Phobius"/>
    </source>
</evidence>
<name>A0A183SUB5_SCHSO</name>
<dbReference type="Gene3D" id="1.10.287.70">
    <property type="match status" value="2"/>
</dbReference>
<dbReference type="InterPro" id="IPR013099">
    <property type="entry name" value="K_chnl_dom"/>
</dbReference>
<feature type="transmembrane region" description="Helical" evidence="5">
    <location>
        <begin position="285"/>
        <end position="311"/>
    </location>
</feature>
<evidence type="ECO:0000256" key="2">
    <source>
        <dbReference type="ARBA" id="ARBA00022692"/>
    </source>
</evidence>
<accession>A0A183SUB5</accession>
<keyword evidence="4 5" id="KW-0472">Membrane</keyword>
<evidence type="ECO:0000256" key="4">
    <source>
        <dbReference type="ARBA" id="ARBA00023136"/>
    </source>
</evidence>
<evidence type="ECO:0000256" key="1">
    <source>
        <dbReference type="ARBA" id="ARBA00004141"/>
    </source>
</evidence>
<dbReference type="InterPro" id="IPR003937">
    <property type="entry name" value="K_chnl_volt-dep_KCNQ"/>
</dbReference>
<comment type="subcellular location">
    <subcellularLocation>
        <location evidence="1">Membrane</location>
        <topology evidence="1">Multi-pass membrane protein</topology>
    </subcellularLocation>
</comment>
<dbReference type="AlphaFoldDB" id="A0A183SUB5"/>